<dbReference type="AlphaFoldDB" id="A0A9W6ZXG1"/>
<dbReference type="Gene3D" id="3.80.10.10">
    <property type="entry name" value="Ribonuclease Inhibitor"/>
    <property type="match status" value="1"/>
</dbReference>
<protein>
    <submittedName>
        <fullName evidence="2">Uncharacterized protein</fullName>
    </submittedName>
</protein>
<feature type="region of interest" description="Disordered" evidence="1">
    <location>
        <begin position="251"/>
        <end position="270"/>
    </location>
</feature>
<comment type="caution">
    <text evidence="2">The sequence shown here is derived from an EMBL/GenBank/DDBJ whole genome shotgun (WGS) entry which is preliminary data.</text>
</comment>
<sequence>MPSKTKKSANSKKTGKGKKSKKVVPGHEHEEMAMKVAEKADAPEPEPWKPSSDPWKKHRSVYGGGLSPAEQWDMLISDYKGKEEVENDLSGVTLTPEMWSGLDGLRLLYLQGCGLTKVFESLTALPNLKVLDVSSNALGPSQLSLLISLPLNFKRSLTSLTILPNPLSTDPELPSLTSNLLKSLPCLSSFQGAPFSHTVAFDASLLSSLSLSSNDVEGTDSSTCSCVFGNPCLTKDTCKTWIWHRKEEIAERSRKEGDFDPELWLKGPQD</sequence>
<evidence type="ECO:0000313" key="2">
    <source>
        <dbReference type="EMBL" id="GMH62202.1"/>
    </source>
</evidence>
<dbReference type="OrthoDB" id="200643at2759"/>
<feature type="compositionally biased region" description="Basic and acidic residues" evidence="1">
    <location>
        <begin position="25"/>
        <end position="42"/>
    </location>
</feature>
<evidence type="ECO:0000313" key="3">
    <source>
        <dbReference type="Proteomes" id="UP001165082"/>
    </source>
</evidence>
<dbReference type="Proteomes" id="UP001165082">
    <property type="component" value="Unassembled WGS sequence"/>
</dbReference>
<evidence type="ECO:0000256" key="1">
    <source>
        <dbReference type="SAM" id="MobiDB-lite"/>
    </source>
</evidence>
<accession>A0A9W6ZXG1</accession>
<name>A0A9W6ZXG1_9STRA</name>
<reference evidence="2" key="1">
    <citation type="submission" date="2022-07" db="EMBL/GenBank/DDBJ databases">
        <title>Genome analysis of Parmales, a sister group of diatoms, reveals the evolutionary specialization of diatoms from phago-mixotrophs to photoautotrophs.</title>
        <authorList>
            <person name="Ban H."/>
            <person name="Sato S."/>
            <person name="Yoshikawa S."/>
            <person name="Kazumasa Y."/>
            <person name="Nakamura Y."/>
            <person name="Ichinomiya M."/>
            <person name="Saitoh K."/>
            <person name="Sato N."/>
            <person name="Blanc-Mathieu R."/>
            <person name="Endo H."/>
            <person name="Kuwata A."/>
            <person name="Ogata H."/>
        </authorList>
    </citation>
    <scope>NUCLEOTIDE SEQUENCE</scope>
</reference>
<dbReference type="SUPFAM" id="SSF52047">
    <property type="entry name" value="RNI-like"/>
    <property type="match status" value="1"/>
</dbReference>
<dbReference type="EMBL" id="BRXZ01003803">
    <property type="protein sequence ID" value="GMH62202.1"/>
    <property type="molecule type" value="Genomic_DNA"/>
</dbReference>
<keyword evidence="3" id="KW-1185">Reference proteome</keyword>
<dbReference type="InterPro" id="IPR032675">
    <property type="entry name" value="LRR_dom_sf"/>
</dbReference>
<proteinExistence type="predicted"/>
<feature type="compositionally biased region" description="Basic residues" evidence="1">
    <location>
        <begin position="1"/>
        <end position="24"/>
    </location>
</feature>
<feature type="region of interest" description="Disordered" evidence="1">
    <location>
        <begin position="1"/>
        <end position="56"/>
    </location>
</feature>
<organism evidence="2 3">
    <name type="scientific">Triparma retinervis</name>
    <dbReference type="NCBI Taxonomy" id="2557542"/>
    <lineage>
        <taxon>Eukaryota</taxon>
        <taxon>Sar</taxon>
        <taxon>Stramenopiles</taxon>
        <taxon>Ochrophyta</taxon>
        <taxon>Bolidophyceae</taxon>
        <taxon>Parmales</taxon>
        <taxon>Triparmaceae</taxon>
        <taxon>Triparma</taxon>
    </lineage>
</organism>
<gene>
    <name evidence="2" type="ORF">TrRE_jg8885</name>
</gene>